<reference evidence="3 4" key="1">
    <citation type="submission" date="2017-06" db="EMBL/GenBank/DDBJ databases">
        <authorList>
            <person name="Kim H.J."/>
            <person name="Triplett B.A."/>
        </authorList>
    </citation>
    <scope>NUCLEOTIDE SEQUENCE [LARGE SCALE GENOMIC DNA]</scope>
    <source>
        <strain evidence="3 4">13146</strain>
    </source>
</reference>
<dbReference type="AlphaFoldDB" id="A0A246HHL9"/>
<name>A0A246HHL9_STEMA</name>
<gene>
    <name evidence="3" type="ORF">CEE60_18405</name>
</gene>
<feature type="region of interest" description="Disordered" evidence="1">
    <location>
        <begin position="64"/>
        <end position="88"/>
    </location>
</feature>
<keyword evidence="2" id="KW-0732">Signal</keyword>
<feature type="chain" id="PRO_5012264252" evidence="2">
    <location>
        <begin position="22"/>
        <end position="88"/>
    </location>
</feature>
<comment type="caution">
    <text evidence="3">The sequence shown here is derived from an EMBL/GenBank/DDBJ whole genome shotgun (WGS) entry which is preliminary data.</text>
</comment>
<evidence type="ECO:0000313" key="4">
    <source>
        <dbReference type="Proteomes" id="UP000198157"/>
    </source>
</evidence>
<feature type="signal peptide" evidence="2">
    <location>
        <begin position="1"/>
        <end position="21"/>
    </location>
</feature>
<evidence type="ECO:0000256" key="2">
    <source>
        <dbReference type="SAM" id="SignalP"/>
    </source>
</evidence>
<dbReference type="OrthoDB" id="9965683at2"/>
<sequence length="88" mass="8822">MTLRILAAVALTACAATAATAAETPSDASLDTVLAGYATTVIRNNLPVGDFQPAKPLVRVSVQGTPQGEDRHALAKGPSPSGVALPAQ</sequence>
<evidence type="ECO:0000313" key="3">
    <source>
        <dbReference type="EMBL" id="OWQ49768.1"/>
    </source>
</evidence>
<organism evidence="3 4">
    <name type="scientific">Stenotrophomonas maltophilia</name>
    <name type="common">Pseudomonas maltophilia</name>
    <name type="synonym">Xanthomonas maltophilia</name>
    <dbReference type="NCBI Taxonomy" id="40324"/>
    <lineage>
        <taxon>Bacteria</taxon>
        <taxon>Pseudomonadati</taxon>
        <taxon>Pseudomonadota</taxon>
        <taxon>Gammaproteobacteria</taxon>
        <taxon>Lysobacterales</taxon>
        <taxon>Lysobacteraceae</taxon>
        <taxon>Stenotrophomonas</taxon>
        <taxon>Stenotrophomonas maltophilia group</taxon>
    </lineage>
</organism>
<accession>A0A246HHL9</accession>
<evidence type="ECO:0000256" key="1">
    <source>
        <dbReference type="SAM" id="MobiDB-lite"/>
    </source>
</evidence>
<protein>
    <submittedName>
        <fullName evidence="3">Uncharacterized protein</fullName>
    </submittedName>
</protein>
<dbReference type="EMBL" id="NIVS01000056">
    <property type="protein sequence ID" value="OWQ49768.1"/>
    <property type="molecule type" value="Genomic_DNA"/>
</dbReference>
<dbReference type="Proteomes" id="UP000198157">
    <property type="component" value="Unassembled WGS sequence"/>
</dbReference>
<proteinExistence type="predicted"/>